<dbReference type="InterPro" id="IPR002818">
    <property type="entry name" value="DJ-1/PfpI"/>
</dbReference>
<dbReference type="PANTHER" id="PTHR42733">
    <property type="entry name" value="DJ-1 PROTEIN"/>
    <property type="match status" value="1"/>
</dbReference>
<evidence type="ECO:0000256" key="1">
    <source>
        <dbReference type="ARBA" id="ARBA00008542"/>
    </source>
</evidence>
<evidence type="ECO:0000313" key="4">
    <source>
        <dbReference type="Proteomes" id="UP000436088"/>
    </source>
</evidence>
<dbReference type="AlphaFoldDB" id="A0A6A2YR12"/>
<reference evidence="3" key="1">
    <citation type="submission" date="2019-09" db="EMBL/GenBank/DDBJ databases">
        <title>Draft genome information of white flower Hibiscus syriacus.</title>
        <authorList>
            <person name="Kim Y.-M."/>
        </authorList>
    </citation>
    <scope>NUCLEOTIDE SEQUENCE [LARGE SCALE GENOMIC DNA]</scope>
    <source>
        <strain evidence="3">YM2019G1</strain>
    </source>
</reference>
<sequence length="241" mass="26078">MVVGLLAVGVVVFRDGFIASMRFSSDRLQGCKARASAAGTSGSNDGGRVVPRLYLELPDHLFTLNSNFDEVKVECYDALIIPGGRLLLRVATAKSFCRATGLLKGKKCTAFASMKPMIVLADGLLMLNFSKLCLNPWEPFRVLQALGCKVDKVASSKNKGETCVAAIHDDEGAQVFSEKRGHYLFITADWSDIRVCDYDCLVVPGGRPPELRVMNNKAVNLVKEFAEKTGPLPVSDKGSGC</sequence>
<keyword evidence="4" id="KW-1185">Reference proteome</keyword>
<comment type="caution">
    <text evidence="3">The sequence shown here is derived from an EMBL/GenBank/DDBJ whole genome shotgun (WGS) entry which is preliminary data.</text>
</comment>
<dbReference type="SUPFAM" id="SSF52317">
    <property type="entry name" value="Class I glutamine amidotransferase-like"/>
    <property type="match status" value="2"/>
</dbReference>
<dbReference type="Gene3D" id="3.40.50.880">
    <property type="match status" value="1"/>
</dbReference>
<evidence type="ECO:0000259" key="2">
    <source>
        <dbReference type="Pfam" id="PF01965"/>
    </source>
</evidence>
<dbReference type="EMBL" id="VEPZ02001302">
    <property type="protein sequence ID" value="KAE8681705.1"/>
    <property type="molecule type" value="Genomic_DNA"/>
</dbReference>
<protein>
    <recommendedName>
        <fullName evidence="2">DJ-1/PfpI domain-containing protein</fullName>
    </recommendedName>
</protein>
<dbReference type="Pfam" id="PF01965">
    <property type="entry name" value="DJ-1_PfpI"/>
    <property type="match status" value="1"/>
</dbReference>
<accession>A0A6A2YR12</accession>
<comment type="similarity">
    <text evidence="1">Belongs to the peptidase C56 family.</text>
</comment>
<organism evidence="3 4">
    <name type="scientific">Hibiscus syriacus</name>
    <name type="common">Rose of Sharon</name>
    <dbReference type="NCBI Taxonomy" id="106335"/>
    <lineage>
        <taxon>Eukaryota</taxon>
        <taxon>Viridiplantae</taxon>
        <taxon>Streptophyta</taxon>
        <taxon>Embryophyta</taxon>
        <taxon>Tracheophyta</taxon>
        <taxon>Spermatophyta</taxon>
        <taxon>Magnoliopsida</taxon>
        <taxon>eudicotyledons</taxon>
        <taxon>Gunneridae</taxon>
        <taxon>Pentapetalae</taxon>
        <taxon>rosids</taxon>
        <taxon>malvids</taxon>
        <taxon>Malvales</taxon>
        <taxon>Malvaceae</taxon>
        <taxon>Malvoideae</taxon>
        <taxon>Hibiscus</taxon>
    </lineage>
</organism>
<dbReference type="InterPro" id="IPR029062">
    <property type="entry name" value="Class_I_gatase-like"/>
</dbReference>
<dbReference type="InterPro" id="IPR006286">
    <property type="entry name" value="C56_PfpI-like"/>
</dbReference>
<proteinExistence type="inferred from homology"/>
<gene>
    <name evidence="3" type="ORF">F3Y22_tig00111310pilonHSYRG00012</name>
</gene>
<feature type="domain" description="DJ-1/PfpI" evidence="2">
    <location>
        <begin position="138"/>
        <end position="231"/>
    </location>
</feature>
<dbReference type="Proteomes" id="UP000436088">
    <property type="component" value="Unassembled WGS sequence"/>
</dbReference>
<name>A0A6A2YR12_HIBSY</name>
<evidence type="ECO:0000313" key="3">
    <source>
        <dbReference type="EMBL" id="KAE8681705.1"/>
    </source>
</evidence>
<dbReference type="PANTHER" id="PTHR42733:SF9">
    <property type="entry name" value="DJ-1 PROTEIN HOMOLOG E"/>
    <property type="match status" value="1"/>
</dbReference>